<evidence type="ECO:0000313" key="2">
    <source>
        <dbReference type="Proteomes" id="UP000426027"/>
    </source>
</evidence>
<protein>
    <submittedName>
        <fullName evidence="1">DUF937 domain-containing protein</fullName>
    </submittedName>
</protein>
<name>A0A6I6GGU8_9BACT</name>
<gene>
    <name evidence="1" type="ORF">GLV81_17210</name>
</gene>
<organism evidence="1 2">
    <name type="scientific">Phnomibacter ginsenosidimutans</name>
    <dbReference type="NCBI Taxonomy" id="2676868"/>
    <lineage>
        <taxon>Bacteria</taxon>
        <taxon>Pseudomonadati</taxon>
        <taxon>Bacteroidota</taxon>
        <taxon>Chitinophagia</taxon>
        <taxon>Chitinophagales</taxon>
        <taxon>Chitinophagaceae</taxon>
        <taxon>Phnomibacter</taxon>
    </lineage>
</organism>
<evidence type="ECO:0000313" key="1">
    <source>
        <dbReference type="EMBL" id="QGW29620.1"/>
    </source>
</evidence>
<dbReference type="EMBL" id="CP046566">
    <property type="protein sequence ID" value="QGW29620.1"/>
    <property type="molecule type" value="Genomic_DNA"/>
</dbReference>
<reference evidence="1 2" key="1">
    <citation type="submission" date="2019-11" db="EMBL/GenBank/DDBJ databases">
        <authorList>
            <person name="Im W.T."/>
        </authorList>
    </citation>
    <scope>NUCLEOTIDE SEQUENCE [LARGE SCALE GENOMIC DNA]</scope>
    <source>
        <strain evidence="1 2">SB-02</strain>
    </source>
</reference>
<dbReference type="KEGG" id="fls:GLV81_17210"/>
<dbReference type="RefSeq" id="WP_157479996.1">
    <property type="nucleotide sequence ID" value="NZ_CP046566.1"/>
</dbReference>
<dbReference type="AlphaFoldDB" id="A0A6I6GGU8"/>
<keyword evidence="2" id="KW-1185">Reference proteome</keyword>
<accession>A0A6I6GGU8</accession>
<sequence length="192" mass="20157">MLDQLLQMVKEYGENEVVNNPAVPNEHNNAVMSEASYAVAGTFQQAIANGNVQDVMSLFQQEDQVMNNPLAQQAQGSFVDSITSKLGIDSGTAKGIAASLLPMIMQTLVKRTNSQAPEDSGFNISSLIGSLTGGGQPGAGSDIGNIISQFTDNGNSGGFDLNNIINQVKGNNEQQPGNSAGLMDMIQGFFGK</sequence>
<dbReference type="Proteomes" id="UP000426027">
    <property type="component" value="Chromosome"/>
</dbReference>
<proteinExistence type="predicted"/>